<feature type="compositionally biased region" description="Polar residues" evidence="1">
    <location>
        <begin position="273"/>
        <end position="284"/>
    </location>
</feature>
<dbReference type="EMBL" id="BPVZ01000063">
    <property type="protein sequence ID" value="GKV23686.1"/>
    <property type="molecule type" value="Genomic_DNA"/>
</dbReference>
<evidence type="ECO:0000256" key="1">
    <source>
        <dbReference type="SAM" id="MobiDB-lite"/>
    </source>
</evidence>
<feature type="compositionally biased region" description="Low complexity" evidence="1">
    <location>
        <begin position="7"/>
        <end position="22"/>
    </location>
</feature>
<keyword evidence="3" id="KW-1185">Reference proteome</keyword>
<sequence length="284" mass="31656">MATHNESPNSTTSKNSPNSAATILNPSLTKNPLSFNSAAFHVKLTPTNYMSWRAQFTSLLVGYELDGYLDGRTPCPVATAPEYSLWAHQDQLLRHALITFVWESITPYIAAAAAIAQQAWETLARLYANHSRTWVITLKECLQNMRCDGRSIAVYLRDLKVVADELGTIDRPLNNDDLTVYILNGLGPEFREIAASFRARDSSLSFDDLHDRLVAHEESLKRDENRPEITPVTAHYAVASFNYSTNSSPSLSAGNYNFPLGHLPQQVFRGNRNGPNFSSRGTQH</sequence>
<comment type="caution">
    <text evidence="2">The sequence shown here is derived from an EMBL/GenBank/DDBJ whole genome shotgun (WGS) entry which is preliminary data.</text>
</comment>
<protein>
    <recommendedName>
        <fullName evidence="4">Retrotransposon Copia-like N-terminal domain-containing protein</fullName>
    </recommendedName>
</protein>
<feature type="region of interest" description="Disordered" evidence="1">
    <location>
        <begin position="1"/>
        <end position="23"/>
    </location>
</feature>
<evidence type="ECO:0000313" key="3">
    <source>
        <dbReference type="Proteomes" id="UP001054252"/>
    </source>
</evidence>
<feature type="region of interest" description="Disordered" evidence="1">
    <location>
        <begin position="264"/>
        <end position="284"/>
    </location>
</feature>
<proteinExistence type="predicted"/>
<dbReference type="PANTHER" id="PTHR47481:SF9">
    <property type="entry name" value="RETROTRANSPOSON GAG DOMAIN-CONTAINING PROTEIN"/>
    <property type="match status" value="1"/>
</dbReference>
<dbReference type="PANTHER" id="PTHR47481">
    <property type="match status" value="1"/>
</dbReference>
<dbReference type="Proteomes" id="UP001054252">
    <property type="component" value="Unassembled WGS sequence"/>
</dbReference>
<dbReference type="Pfam" id="PF14223">
    <property type="entry name" value="Retrotran_gag_2"/>
    <property type="match status" value="1"/>
</dbReference>
<organism evidence="2 3">
    <name type="scientific">Rubroshorea leprosula</name>
    <dbReference type="NCBI Taxonomy" id="152421"/>
    <lineage>
        <taxon>Eukaryota</taxon>
        <taxon>Viridiplantae</taxon>
        <taxon>Streptophyta</taxon>
        <taxon>Embryophyta</taxon>
        <taxon>Tracheophyta</taxon>
        <taxon>Spermatophyta</taxon>
        <taxon>Magnoliopsida</taxon>
        <taxon>eudicotyledons</taxon>
        <taxon>Gunneridae</taxon>
        <taxon>Pentapetalae</taxon>
        <taxon>rosids</taxon>
        <taxon>malvids</taxon>
        <taxon>Malvales</taxon>
        <taxon>Dipterocarpaceae</taxon>
        <taxon>Rubroshorea</taxon>
    </lineage>
</organism>
<evidence type="ECO:0008006" key="4">
    <source>
        <dbReference type="Google" id="ProtNLM"/>
    </source>
</evidence>
<accession>A0AAV5KGL9</accession>
<evidence type="ECO:0000313" key="2">
    <source>
        <dbReference type="EMBL" id="GKV23686.1"/>
    </source>
</evidence>
<dbReference type="AlphaFoldDB" id="A0AAV5KGL9"/>
<reference evidence="2 3" key="1">
    <citation type="journal article" date="2021" name="Commun. Biol.">
        <title>The genome of Shorea leprosula (Dipterocarpaceae) highlights the ecological relevance of drought in aseasonal tropical rainforests.</title>
        <authorList>
            <person name="Ng K.K.S."/>
            <person name="Kobayashi M.J."/>
            <person name="Fawcett J.A."/>
            <person name="Hatakeyama M."/>
            <person name="Paape T."/>
            <person name="Ng C.H."/>
            <person name="Ang C.C."/>
            <person name="Tnah L.H."/>
            <person name="Lee C.T."/>
            <person name="Nishiyama T."/>
            <person name="Sese J."/>
            <person name="O'Brien M.J."/>
            <person name="Copetti D."/>
            <person name="Mohd Noor M.I."/>
            <person name="Ong R.C."/>
            <person name="Putra M."/>
            <person name="Sireger I.Z."/>
            <person name="Indrioko S."/>
            <person name="Kosugi Y."/>
            <person name="Izuno A."/>
            <person name="Isagi Y."/>
            <person name="Lee S.L."/>
            <person name="Shimizu K.K."/>
        </authorList>
    </citation>
    <scope>NUCLEOTIDE SEQUENCE [LARGE SCALE GENOMIC DNA]</scope>
    <source>
        <strain evidence="2">214</strain>
    </source>
</reference>
<gene>
    <name evidence="2" type="ORF">SLEP1_g33388</name>
</gene>
<name>A0AAV5KGL9_9ROSI</name>